<dbReference type="GO" id="GO:0043138">
    <property type="term" value="F:3'-5' DNA helicase activity"/>
    <property type="evidence" value="ECO:0007669"/>
    <property type="project" value="UniProtKB-EC"/>
</dbReference>
<dbReference type="GO" id="GO:0003677">
    <property type="term" value="F:DNA binding"/>
    <property type="evidence" value="ECO:0007669"/>
    <property type="project" value="UniProtKB-KW"/>
</dbReference>
<gene>
    <name evidence="19" type="primary">addA</name>
    <name evidence="19" type="ORF">FLO80_13255</name>
</gene>
<comment type="catalytic activity">
    <reaction evidence="14">
        <text>ATP + H2O = ADP + phosphate + H(+)</text>
        <dbReference type="Rhea" id="RHEA:13065"/>
        <dbReference type="ChEBI" id="CHEBI:15377"/>
        <dbReference type="ChEBI" id="CHEBI:15378"/>
        <dbReference type="ChEBI" id="CHEBI:30616"/>
        <dbReference type="ChEBI" id="CHEBI:43474"/>
        <dbReference type="ChEBI" id="CHEBI:456216"/>
        <dbReference type="EC" id="5.6.2.4"/>
    </reaction>
</comment>
<keyword evidence="8" id="KW-0238">DNA-binding</keyword>
<keyword evidence="6" id="KW-0269">Exonuclease</keyword>
<dbReference type="PANTHER" id="PTHR11070">
    <property type="entry name" value="UVRD / RECB / PCRA DNA HELICASE FAMILY MEMBER"/>
    <property type="match status" value="1"/>
</dbReference>
<keyword evidence="10" id="KW-0413">Isomerase</keyword>
<evidence type="ECO:0000313" key="19">
    <source>
        <dbReference type="EMBL" id="KAA0913250.1"/>
    </source>
</evidence>
<dbReference type="GO" id="GO:0004527">
    <property type="term" value="F:exonuclease activity"/>
    <property type="evidence" value="ECO:0007669"/>
    <property type="project" value="UniProtKB-KW"/>
</dbReference>
<feature type="domain" description="UvrD-like helicase ATP-binding" evidence="17">
    <location>
        <begin position="4"/>
        <end position="476"/>
    </location>
</feature>
<comment type="caution">
    <text evidence="19">The sequence shown here is derived from an EMBL/GenBank/DDBJ whole genome shotgun (WGS) entry which is preliminary data.</text>
</comment>
<keyword evidence="3" id="KW-0227">DNA damage</keyword>
<evidence type="ECO:0000256" key="14">
    <source>
        <dbReference type="ARBA" id="ARBA00048988"/>
    </source>
</evidence>
<evidence type="ECO:0000256" key="1">
    <source>
        <dbReference type="ARBA" id="ARBA00022722"/>
    </source>
</evidence>
<evidence type="ECO:0000256" key="10">
    <source>
        <dbReference type="ARBA" id="ARBA00023235"/>
    </source>
</evidence>
<dbReference type="InterPro" id="IPR014151">
    <property type="entry name" value="DNA_helicase_AddA"/>
</dbReference>
<evidence type="ECO:0000256" key="11">
    <source>
        <dbReference type="ARBA" id="ARBA00034617"/>
    </source>
</evidence>
<feature type="binding site" evidence="15">
    <location>
        <begin position="25"/>
        <end position="32"/>
    </location>
    <ligand>
        <name>ATP</name>
        <dbReference type="ChEBI" id="CHEBI:30616"/>
    </ligand>
</feature>
<keyword evidence="7 15" id="KW-0067">ATP-binding</keyword>
<proteinExistence type="predicted"/>
<dbReference type="Pfam" id="PF13361">
    <property type="entry name" value="UvrD_C"/>
    <property type="match status" value="1"/>
</dbReference>
<sequence length="1126" mass="123778">MTAPDDATLAQIEAARPDRSTWLSANAGSGKTRVLTDRVARLLLDEVAPQNILCLTYTKAAASEMQNRLFDRLGAWAMLPDEMLRGELQKLGISGVVTPDKLEDARRLFAQAIETPGGLKIQTIHAFCSSILRRFPLEAGVTPRFTEMDDHAARLLRADIVESMAQGPDRPVVADLARHLSGDLDKLTGEIVSNAAKFADTLSHEDAFALFDLPPGFSESELTASAFNGDEPAILKALLPALAAGSVNDVKAHDRLAPLRDVSLAALPLLENVFLTGEKASSPFTAKIDAFPTKATRDRLDPDILDALNAFMQRVEDARANRIALAAARKTLALHGFARAFLTRYEKEKQARGWLDFDDLILKTLALLTDDRVAAWVLYRLDGGIDHILVDEAQDTSPVQWSVIERLAQEFTSGQGARADISRTIFVVGDKKQSIYSFQGADPREFDRMRAEFDTRLALTNSPLENRMLAWSFRSSRAVLSLVDEAFKGREAAGFTAAETHKTFFDALPGRVDLWPHIEKTGKPERPNWDDPVDLAGPNHHSTRLASAVARQIRQMIDQKTPIPQDQSHMRPVHAGDFLILVQRRSPLFHAIIRECKSQGLPIAGADRLRIGGELAVRDIAALLQFLATPEDDLALATVLKSPIFDWSEQALFTLAHGRPGYLWEALRNSTDHPETLAVLDDLRYWADFLRPYDLIERLLTRHDGRRRLLSRLGTEAEDGIDALLQQALAYEGQSVPSLTGFLTWMETEDIEIKRQQDSEGGRIRVMTVHGAKGLESPIVILPDTGQRIERIRNEIVTNDGPPLWKTLAAETPPTLRDALDHQRERDRQERDRLLYVAMTRAEKWLIVAAAGELGKDEQSWYDQIRLAMEGMGAAPHHFDLGEGLGDTPGLRLEHGIWAGSETKSDPAPPSPPPAIPDHFRRPAPIPDPRPAALAPSDLPGNKALPGEAGLDEDAAKQRGRQVHRLLEFLPGHPPDHWAGIAAKLLANGPDAAEGDALALLLAEARNVLTKPGLAPIFSPDALTEVPVSAALPELDGRRMHGIIDRLLIGPDEILAVDFKTNASIPDTPGAVPDALLRQMGAYASALAQIYPGKTVATALLWTRNATLMRLPHDLVIGTLRDTRIA</sequence>
<keyword evidence="1" id="KW-0540">Nuclease</keyword>
<keyword evidence="5 15" id="KW-0347">Helicase</keyword>
<evidence type="ECO:0000256" key="6">
    <source>
        <dbReference type="ARBA" id="ARBA00022839"/>
    </source>
</evidence>
<dbReference type="GO" id="GO:0005524">
    <property type="term" value="F:ATP binding"/>
    <property type="evidence" value="ECO:0007669"/>
    <property type="project" value="UniProtKB-UniRule"/>
</dbReference>
<dbReference type="PANTHER" id="PTHR11070:SF2">
    <property type="entry name" value="ATP-DEPENDENT DNA HELICASE SRS2"/>
    <property type="match status" value="1"/>
</dbReference>
<evidence type="ECO:0000313" key="20">
    <source>
        <dbReference type="Proteomes" id="UP000325291"/>
    </source>
</evidence>
<name>A0A5A9Z7T8_9RHOB</name>
<dbReference type="EC" id="5.6.2.4" evidence="12"/>
<evidence type="ECO:0000256" key="2">
    <source>
        <dbReference type="ARBA" id="ARBA00022741"/>
    </source>
</evidence>
<dbReference type="Gene3D" id="3.40.50.300">
    <property type="entry name" value="P-loop containing nucleotide triphosphate hydrolases"/>
    <property type="match status" value="4"/>
</dbReference>
<dbReference type="Gene3D" id="3.90.320.10">
    <property type="match status" value="1"/>
</dbReference>
<dbReference type="AlphaFoldDB" id="A0A5A9Z7T8"/>
<dbReference type="Pfam" id="PF12705">
    <property type="entry name" value="PDDEXK_1"/>
    <property type="match status" value="1"/>
</dbReference>
<dbReference type="SUPFAM" id="SSF52540">
    <property type="entry name" value="P-loop containing nucleoside triphosphate hydrolases"/>
    <property type="match status" value="1"/>
</dbReference>
<feature type="region of interest" description="Disordered" evidence="16">
    <location>
        <begin position="900"/>
        <end position="949"/>
    </location>
</feature>
<evidence type="ECO:0000256" key="13">
    <source>
        <dbReference type="ARBA" id="ARBA00034923"/>
    </source>
</evidence>
<dbReference type="PROSITE" id="PS51217">
    <property type="entry name" value="UVRD_HELICASE_CTER"/>
    <property type="match status" value="1"/>
</dbReference>
<dbReference type="EMBL" id="VINQ01000010">
    <property type="protein sequence ID" value="KAA0913250.1"/>
    <property type="molecule type" value="Genomic_DNA"/>
</dbReference>
<evidence type="ECO:0000256" key="15">
    <source>
        <dbReference type="PROSITE-ProRule" id="PRU00560"/>
    </source>
</evidence>
<evidence type="ECO:0000256" key="5">
    <source>
        <dbReference type="ARBA" id="ARBA00022806"/>
    </source>
</evidence>
<protein>
    <recommendedName>
        <fullName evidence="12">DNA 3'-5' helicase</fullName>
        <ecNumber evidence="12">5.6.2.4</ecNumber>
    </recommendedName>
    <alternativeName>
        <fullName evidence="13">DNA 3'-5' helicase II</fullName>
    </alternativeName>
</protein>
<dbReference type="NCBIfam" id="TIGR02784">
    <property type="entry name" value="addA_alphas"/>
    <property type="match status" value="1"/>
</dbReference>
<dbReference type="GO" id="GO:0033202">
    <property type="term" value="C:DNA helicase complex"/>
    <property type="evidence" value="ECO:0007669"/>
    <property type="project" value="TreeGrafter"/>
</dbReference>
<dbReference type="InterPro" id="IPR014017">
    <property type="entry name" value="DNA_helicase_UvrD-like_C"/>
</dbReference>
<keyword evidence="2 15" id="KW-0547">Nucleotide-binding</keyword>
<evidence type="ECO:0000256" key="7">
    <source>
        <dbReference type="ARBA" id="ARBA00022840"/>
    </source>
</evidence>
<evidence type="ECO:0000256" key="4">
    <source>
        <dbReference type="ARBA" id="ARBA00022801"/>
    </source>
</evidence>
<evidence type="ECO:0000256" key="8">
    <source>
        <dbReference type="ARBA" id="ARBA00023125"/>
    </source>
</evidence>
<evidence type="ECO:0000259" key="17">
    <source>
        <dbReference type="PROSITE" id="PS51198"/>
    </source>
</evidence>
<dbReference type="InterPro" id="IPR000212">
    <property type="entry name" value="DNA_helicase_UvrD/REP"/>
</dbReference>
<feature type="compositionally biased region" description="Pro residues" evidence="16">
    <location>
        <begin position="907"/>
        <end position="916"/>
    </location>
</feature>
<dbReference type="Pfam" id="PF00580">
    <property type="entry name" value="UvrD-helicase"/>
    <property type="match status" value="1"/>
</dbReference>
<dbReference type="InterPro" id="IPR027417">
    <property type="entry name" value="P-loop_NTPase"/>
</dbReference>
<comment type="catalytic activity">
    <reaction evidence="11">
        <text>Couples ATP hydrolysis with the unwinding of duplex DNA by translocating in the 3'-5' direction.</text>
        <dbReference type="EC" id="5.6.2.4"/>
    </reaction>
</comment>
<evidence type="ECO:0000256" key="9">
    <source>
        <dbReference type="ARBA" id="ARBA00023204"/>
    </source>
</evidence>
<dbReference type="Proteomes" id="UP000325291">
    <property type="component" value="Unassembled WGS sequence"/>
</dbReference>
<evidence type="ECO:0000259" key="18">
    <source>
        <dbReference type="PROSITE" id="PS51217"/>
    </source>
</evidence>
<evidence type="ECO:0000256" key="12">
    <source>
        <dbReference type="ARBA" id="ARBA00034808"/>
    </source>
</evidence>
<feature type="domain" description="UvrD-like helicase C-terminal" evidence="18">
    <location>
        <begin position="502"/>
        <end position="774"/>
    </location>
</feature>
<dbReference type="PROSITE" id="PS51198">
    <property type="entry name" value="UVRD_HELICASE_ATP_BIND"/>
    <property type="match status" value="1"/>
</dbReference>
<dbReference type="GO" id="GO:0000725">
    <property type="term" value="P:recombinational repair"/>
    <property type="evidence" value="ECO:0007669"/>
    <property type="project" value="TreeGrafter"/>
</dbReference>
<evidence type="ECO:0000256" key="3">
    <source>
        <dbReference type="ARBA" id="ARBA00022763"/>
    </source>
</evidence>
<dbReference type="RefSeq" id="WP_111368692.1">
    <property type="nucleotide sequence ID" value="NZ_VINQ01000010.1"/>
</dbReference>
<dbReference type="InterPro" id="IPR014016">
    <property type="entry name" value="UvrD-like_ATP-bd"/>
</dbReference>
<keyword evidence="20" id="KW-1185">Reference proteome</keyword>
<reference evidence="19 20" key="1">
    <citation type="submission" date="2019-07" db="EMBL/GenBank/DDBJ databases">
        <title>Aquicoccus porphyridii gen. nov., sp. nov., isolated from a small marine red alga, Porphyridium marinum.</title>
        <authorList>
            <person name="Liu L."/>
        </authorList>
    </citation>
    <scope>NUCLEOTIDE SEQUENCE [LARGE SCALE GENOMIC DNA]</scope>
    <source>
        <strain evidence="19 20">L1 8-17</strain>
    </source>
</reference>
<accession>A0A5A9Z7T8</accession>
<keyword evidence="4 15" id="KW-0378">Hydrolase</keyword>
<dbReference type="InterPro" id="IPR011604">
    <property type="entry name" value="PDDEXK-like_dom_sf"/>
</dbReference>
<dbReference type="InterPro" id="IPR038726">
    <property type="entry name" value="PDDEXK_AddAB-type"/>
</dbReference>
<dbReference type="GO" id="GO:0005829">
    <property type="term" value="C:cytosol"/>
    <property type="evidence" value="ECO:0007669"/>
    <property type="project" value="TreeGrafter"/>
</dbReference>
<evidence type="ECO:0000256" key="16">
    <source>
        <dbReference type="SAM" id="MobiDB-lite"/>
    </source>
</evidence>
<organism evidence="19 20">
    <name type="scientific">Aquicoccus porphyridii</name>
    <dbReference type="NCBI Taxonomy" id="1852029"/>
    <lineage>
        <taxon>Bacteria</taxon>
        <taxon>Pseudomonadati</taxon>
        <taxon>Pseudomonadota</taxon>
        <taxon>Alphaproteobacteria</taxon>
        <taxon>Rhodobacterales</taxon>
        <taxon>Paracoccaceae</taxon>
        <taxon>Aquicoccus</taxon>
    </lineage>
</organism>
<keyword evidence="9" id="KW-0234">DNA repair</keyword>